<accession>A0A645FGR2</accession>
<proteinExistence type="predicted"/>
<protein>
    <submittedName>
        <fullName evidence="1">Uncharacterized protein</fullName>
    </submittedName>
</protein>
<reference evidence="1" key="1">
    <citation type="submission" date="2019-08" db="EMBL/GenBank/DDBJ databases">
        <authorList>
            <person name="Kucharzyk K."/>
            <person name="Murdoch R.W."/>
            <person name="Higgins S."/>
            <person name="Loffler F."/>
        </authorList>
    </citation>
    <scope>NUCLEOTIDE SEQUENCE</scope>
</reference>
<name>A0A645FGR2_9ZZZZ</name>
<dbReference type="EMBL" id="VSSQ01060027">
    <property type="protein sequence ID" value="MPN13527.1"/>
    <property type="molecule type" value="Genomic_DNA"/>
</dbReference>
<sequence>MGLIPLSKSFKMREAFTIEQVEEAIKSQTDLHVEPYFEQFLGDTFMYIPAKGENDIQIQIRKDKMYIAEAPRPKNKVENLGLYFLTDGWSSFISAAKNDNKTLFEQILAACKRLFG</sequence>
<comment type="caution">
    <text evidence="1">The sequence shown here is derived from an EMBL/GenBank/DDBJ whole genome shotgun (WGS) entry which is preliminary data.</text>
</comment>
<gene>
    <name evidence="1" type="ORF">SDC9_160848</name>
</gene>
<organism evidence="1">
    <name type="scientific">bioreactor metagenome</name>
    <dbReference type="NCBI Taxonomy" id="1076179"/>
    <lineage>
        <taxon>unclassified sequences</taxon>
        <taxon>metagenomes</taxon>
        <taxon>ecological metagenomes</taxon>
    </lineage>
</organism>
<dbReference type="AlphaFoldDB" id="A0A645FGR2"/>
<evidence type="ECO:0000313" key="1">
    <source>
        <dbReference type="EMBL" id="MPN13527.1"/>
    </source>
</evidence>